<evidence type="ECO:0000313" key="2">
    <source>
        <dbReference type="EMBL" id="SKA36569.1"/>
    </source>
</evidence>
<keyword evidence="3" id="KW-1185">Reference proteome</keyword>
<name>A0A1T4T8B5_9BACT</name>
<protein>
    <submittedName>
        <fullName evidence="2">Uncharacterized protein</fullName>
    </submittedName>
</protein>
<dbReference type="EMBL" id="FUWZ01000004">
    <property type="protein sequence ID" value="SKA36569.1"/>
    <property type="molecule type" value="Genomic_DNA"/>
</dbReference>
<accession>A0A1T4T8B5</accession>
<evidence type="ECO:0000256" key="1">
    <source>
        <dbReference type="SAM" id="MobiDB-lite"/>
    </source>
</evidence>
<dbReference type="STRING" id="634771.SAMN04488128_104137"/>
<sequence length="65" mass="6918">MPIQIRELHIRVVVNAAESPPGSTPNTGGGGNQPPPADKADADKDLIIAECVEQVMSVLRDKLEK</sequence>
<feature type="region of interest" description="Disordered" evidence="1">
    <location>
        <begin position="16"/>
        <end position="42"/>
    </location>
</feature>
<dbReference type="RefSeq" id="WP_078671502.1">
    <property type="nucleotide sequence ID" value="NZ_FUWZ01000004.1"/>
</dbReference>
<dbReference type="Proteomes" id="UP000190367">
    <property type="component" value="Unassembled WGS sequence"/>
</dbReference>
<gene>
    <name evidence="2" type="ORF">SAMN04488128_104137</name>
</gene>
<reference evidence="3" key="1">
    <citation type="submission" date="2017-02" db="EMBL/GenBank/DDBJ databases">
        <authorList>
            <person name="Varghese N."/>
            <person name="Submissions S."/>
        </authorList>
    </citation>
    <scope>NUCLEOTIDE SEQUENCE [LARGE SCALE GENOMIC DNA]</scope>
    <source>
        <strain evidence="3">DSM 22224</strain>
    </source>
</reference>
<proteinExistence type="predicted"/>
<dbReference type="AlphaFoldDB" id="A0A1T4T8B5"/>
<dbReference type="Pfam" id="PF19265">
    <property type="entry name" value="DUF5908"/>
    <property type="match status" value="1"/>
</dbReference>
<organism evidence="2 3">
    <name type="scientific">Chitinophaga eiseniae</name>
    <dbReference type="NCBI Taxonomy" id="634771"/>
    <lineage>
        <taxon>Bacteria</taxon>
        <taxon>Pseudomonadati</taxon>
        <taxon>Bacteroidota</taxon>
        <taxon>Chitinophagia</taxon>
        <taxon>Chitinophagales</taxon>
        <taxon>Chitinophagaceae</taxon>
        <taxon>Chitinophaga</taxon>
    </lineage>
</organism>
<evidence type="ECO:0000313" key="3">
    <source>
        <dbReference type="Proteomes" id="UP000190367"/>
    </source>
</evidence>
<dbReference type="InterPro" id="IPR045459">
    <property type="entry name" value="DUF5908"/>
</dbReference>